<proteinExistence type="predicted"/>
<sequence>MTQPTRVALLPCNLENASDACQGRRLYPSAVPSCIPSIPIQCSPRWKAHSTLLLQTTWEAPSDGKFRKYLITWASTGNGLQEYHPTTKRRPALDGLFLPDASRDHPKNPKNPKTASKGIPKTWGIAACAL</sequence>
<dbReference type="EMBL" id="JAKWBI020000165">
    <property type="protein sequence ID" value="KAJ2900776.1"/>
    <property type="molecule type" value="Genomic_DNA"/>
</dbReference>
<evidence type="ECO:0000256" key="1">
    <source>
        <dbReference type="SAM" id="MobiDB-lite"/>
    </source>
</evidence>
<keyword evidence="3" id="KW-1185">Reference proteome</keyword>
<evidence type="ECO:0000313" key="3">
    <source>
        <dbReference type="Proteomes" id="UP001201980"/>
    </source>
</evidence>
<evidence type="ECO:0000313" key="2">
    <source>
        <dbReference type="EMBL" id="KAJ2900776.1"/>
    </source>
</evidence>
<protein>
    <submittedName>
        <fullName evidence="2">Uncharacterized protein</fullName>
    </submittedName>
</protein>
<feature type="region of interest" description="Disordered" evidence="1">
    <location>
        <begin position="81"/>
        <end position="119"/>
    </location>
</feature>
<dbReference type="AlphaFoldDB" id="A0AAD5RVY5"/>
<comment type="caution">
    <text evidence="2">The sequence shown here is derived from an EMBL/GenBank/DDBJ whole genome shotgun (WGS) entry which is preliminary data.</text>
</comment>
<reference evidence="2" key="1">
    <citation type="submission" date="2022-07" db="EMBL/GenBank/DDBJ databases">
        <title>Draft genome sequence of Zalerion maritima ATCC 34329, a (micro)plastics degrading marine fungus.</title>
        <authorList>
            <person name="Paco A."/>
            <person name="Goncalves M.F.M."/>
            <person name="Rocha-Santos T.A.P."/>
            <person name="Alves A."/>
        </authorList>
    </citation>
    <scope>NUCLEOTIDE SEQUENCE</scope>
    <source>
        <strain evidence="2">ATCC 34329</strain>
    </source>
</reference>
<name>A0AAD5RVY5_9PEZI</name>
<accession>A0AAD5RVY5</accession>
<organism evidence="2 3">
    <name type="scientific">Zalerion maritima</name>
    <dbReference type="NCBI Taxonomy" id="339359"/>
    <lineage>
        <taxon>Eukaryota</taxon>
        <taxon>Fungi</taxon>
        <taxon>Dikarya</taxon>
        <taxon>Ascomycota</taxon>
        <taxon>Pezizomycotina</taxon>
        <taxon>Sordariomycetes</taxon>
        <taxon>Lulworthiomycetidae</taxon>
        <taxon>Lulworthiales</taxon>
        <taxon>Lulworthiaceae</taxon>
        <taxon>Zalerion</taxon>
    </lineage>
</organism>
<dbReference type="Proteomes" id="UP001201980">
    <property type="component" value="Unassembled WGS sequence"/>
</dbReference>
<gene>
    <name evidence="2" type="ORF">MKZ38_002214</name>
</gene>